<evidence type="ECO:0000313" key="3">
    <source>
        <dbReference type="Proteomes" id="UP000185511"/>
    </source>
</evidence>
<name>A0AAC9PQF3_9PSEU</name>
<evidence type="ECO:0000313" key="2">
    <source>
        <dbReference type="EMBL" id="APU12968.1"/>
    </source>
</evidence>
<organism evidence="2 3">
    <name type="scientific">Actinoalloteichus fjordicus</name>
    <dbReference type="NCBI Taxonomy" id="1612552"/>
    <lineage>
        <taxon>Bacteria</taxon>
        <taxon>Bacillati</taxon>
        <taxon>Actinomycetota</taxon>
        <taxon>Actinomycetes</taxon>
        <taxon>Pseudonocardiales</taxon>
        <taxon>Pseudonocardiaceae</taxon>
        <taxon>Actinoalloteichus</taxon>
    </lineage>
</organism>
<proteinExistence type="predicted"/>
<gene>
    <name evidence="2" type="ORF">UA74_04445</name>
</gene>
<keyword evidence="3" id="KW-1185">Reference proteome</keyword>
<dbReference type="Proteomes" id="UP000185511">
    <property type="component" value="Chromosome"/>
</dbReference>
<dbReference type="RefSeq" id="WP_075739151.1">
    <property type="nucleotide sequence ID" value="NZ_CP016076.1"/>
</dbReference>
<reference evidence="3" key="1">
    <citation type="submission" date="2016-06" db="EMBL/GenBank/DDBJ databases">
        <title>Complete genome sequence of Actinoalloteichus fjordicus DSM 46855 (=ADI127-17), type strain of the new species Actinoalloteichus fjordicus.</title>
        <authorList>
            <person name="Ruckert C."/>
            <person name="Nouioui I."/>
            <person name="Willmese J."/>
            <person name="van Wezel G."/>
            <person name="Klenk H.-P."/>
            <person name="Kalinowski J."/>
            <person name="Zotchev S.B."/>
        </authorList>
    </citation>
    <scope>NUCLEOTIDE SEQUENCE [LARGE SCALE GENOMIC DNA]</scope>
    <source>
        <strain evidence="3">ADI127-7</strain>
    </source>
</reference>
<feature type="region of interest" description="Disordered" evidence="1">
    <location>
        <begin position="63"/>
        <end position="104"/>
    </location>
</feature>
<accession>A0AAC9PQF3</accession>
<protein>
    <recommendedName>
        <fullName evidence="4">Excreted virulence factor EspC (Type VII ESX diderm)</fullName>
    </recommendedName>
</protein>
<dbReference type="KEGG" id="acad:UA74_04445"/>
<evidence type="ECO:0008006" key="4">
    <source>
        <dbReference type="Google" id="ProtNLM"/>
    </source>
</evidence>
<sequence length="104" mass="10766">MEYTITIEALRAAANTARAAGEQAAGVPLGASADAVAQAMPGSRSAAAATELAERWRSRLTGWSGDVAEHGEALDASAAQYQDSEDQAEQDLRHASDRLPAAGR</sequence>
<dbReference type="EMBL" id="CP016076">
    <property type="protein sequence ID" value="APU12968.1"/>
    <property type="molecule type" value="Genomic_DNA"/>
</dbReference>
<evidence type="ECO:0000256" key="1">
    <source>
        <dbReference type="SAM" id="MobiDB-lite"/>
    </source>
</evidence>
<dbReference type="AlphaFoldDB" id="A0AAC9PQF3"/>